<proteinExistence type="inferred from homology"/>
<dbReference type="PIRSF" id="PIRSF000368">
    <property type="entry name" value="NrdG"/>
    <property type="match status" value="1"/>
</dbReference>
<keyword evidence="5" id="KW-0004">4Fe-4S</keyword>
<dbReference type="PANTHER" id="PTHR30352:SF2">
    <property type="entry name" value="ANAEROBIC RIBONUCLEOSIDE-TRIPHOSPHATE REDUCTASE-ACTIVATING PROTEIN"/>
    <property type="match status" value="1"/>
</dbReference>
<keyword evidence="8 12" id="KW-0560">Oxidoreductase</keyword>
<dbReference type="PANTHER" id="PTHR30352">
    <property type="entry name" value="PYRUVATE FORMATE-LYASE-ACTIVATING ENZYME"/>
    <property type="match status" value="1"/>
</dbReference>
<evidence type="ECO:0000256" key="7">
    <source>
        <dbReference type="ARBA" id="ARBA00022723"/>
    </source>
</evidence>
<comment type="cofactor">
    <cofactor evidence="1">
        <name>[4Fe-4S] cluster</name>
        <dbReference type="ChEBI" id="CHEBI:49883"/>
    </cofactor>
</comment>
<gene>
    <name evidence="13" type="primary">nrdG</name>
    <name evidence="13" type="ORF">IAB37_09905</name>
</gene>
<dbReference type="InterPro" id="IPR058240">
    <property type="entry name" value="rSAM_sf"/>
</dbReference>
<evidence type="ECO:0000256" key="8">
    <source>
        <dbReference type="ARBA" id="ARBA00023002"/>
    </source>
</evidence>
<dbReference type="SFLD" id="SFLDG01063">
    <property type="entry name" value="activating_enzymes__group_1"/>
    <property type="match status" value="1"/>
</dbReference>
<reference evidence="13" key="1">
    <citation type="submission" date="2020-10" db="EMBL/GenBank/DDBJ databases">
        <authorList>
            <person name="Gilroy R."/>
        </authorList>
    </citation>
    <scope>NUCLEOTIDE SEQUENCE</scope>
    <source>
        <strain evidence="13">CHK189-12415</strain>
    </source>
</reference>
<evidence type="ECO:0000256" key="1">
    <source>
        <dbReference type="ARBA" id="ARBA00001966"/>
    </source>
</evidence>
<dbReference type="SUPFAM" id="SSF102114">
    <property type="entry name" value="Radical SAM enzymes"/>
    <property type="match status" value="1"/>
</dbReference>
<dbReference type="InterPro" id="IPR001989">
    <property type="entry name" value="Radical_activat_CS"/>
</dbReference>
<dbReference type="Proteomes" id="UP000824241">
    <property type="component" value="Unassembled WGS sequence"/>
</dbReference>
<dbReference type="AlphaFoldDB" id="A0A9D1DZ42"/>
<accession>A0A9D1DZ42</accession>
<comment type="catalytic activity">
    <reaction evidence="11">
        <text>glycyl-[protein] + reduced [flavodoxin] + S-adenosyl-L-methionine = glycin-2-yl radical-[protein] + semiquinone [flavodoxin] + 5'-deoxyadenosine + L-methionine + H(+)</text>
        <dbReference type="Rhea" id="RHEA:61976"/>
        <dbReference type="Rhea" id="RHEA-COMP:10622"/>
        <dbReference type="Rhea" id="RHEA-COMP:14480"/>
        <dbReference type="Rhea" id="RHEA-COMP:15993"/>
        <dbReference type="Rhea" id="RHEA-COMP:15994"/>
        <dbReference type="ChEBI" id="CHEBI:15378"/>
        <dbReference type="ChEBI" id="CHEBI:17319"/>
        <dbReference type="ChEBI" id="CHEBI:29947"/>
        <dbReference type="ChEBI" id="CHEBI:32722"/>
        <dbReference type="ChEBI" id="CHEBI:57618"/>
        <dbReference type="ChEBI" id="CHEBI:57844"/>
        <dbReference type="ChEBI" id="CHEBI:59789"/>
        <dbReference type="ChEBI" id="CHEBI:140311"/>
    </reaction>
</comment>
<dbReference type="GO" id="GO:0046872">
    <property type="term" value="F:metal ion binding"/>
    <property type="evidence" value="ECO:0007669"/>
    <property type="project" value="UniProtKB-KW"/>
</dbReference>
<dbReference type="NCBIfam" id="TIGR02491">
    <property type="entry name" value="NrdG"/>
    <property type="match status" value="1"/>
</dbReference>
<dbReference type="Gene3D" id="3.20.20.70">
    <property type="entry name" value="Aldolase class I"/>
    <property type="match status" value="1"/>
</dbReference>
<evidence type="ECO:0000256" key="2">
    <source>
        <dbReference type="ARBA" id="ARBA00003852"/>
    </source>
</evidence>
<dbReference type="SFLD" id="SFLDG01066">
    <property type="entry name" value="organic_radical-activating_enz"/>
    <property type="match status" value="1"/>
</dbReference>
<comment type="caution">
    <text evidence="13">The sequence shown here is derived from an EMBL/GenBank/DDBJ whole genome shotgun (WGS) entry which is preliminary data.</text>
</comment>
<organism evidence="13 14">
    <name type="scientific">Candidatus Faecivivens stercoravium</name>
    <dbReference type="NCBI Taxonomy" id="2840803"/>
    <lineage>
        <taxon>Bacteria</taxon>
        <taxon>Bacillati</taxon>
        <taxon>Bacillota</taxon>
        <taxon>Clostridia</taxon>
        <taxon>Eubacteriales</taxon>
        <taxon>Oscillospiraceae</taxon>
        <taxon>Oscillospiraceae incertae sedis</taxon>
        <taxon>Candidatus Faecivivens</taxon>
    </lineage>
</organism>
<reference evidence="13" key="2">
    <citation type="journal article" date="2021" name="PeerJ">
        <title>Extensive microbial diversity within the chicken gut microbiome revealed by metagenomics and culture.</title>
        <authorList>
            <person name="Gilroy R."/>
            <person name="Ravi A."/>
            <person name="Getino M."/>
            <person name="Pursley I."/>
            <person name="Horton D.L."/>
            <person name="Alikhan N.F."/>
            <person name="Baker D."/>
            <person name="Gharbi K."/>
            <person name="Hall N."/>
            <person name="Watson M."/>
            <person name="Adriaenssens E.M."/>
            <person name="Foster-Nyarko E."/>
            <person name="Jarju S."/>
            <person name="Secka A."/>
            <person name="Antonio M."/>
            <person name="Oren A."/>
            <person name="Chaudhuri R.R."/>
            <person name="La Ragione R."/>
            <person name="Hildebrand F."/>
            <person name="Pallen M.J."/>
        </authorList>
    </citation>
    <scope>NUCLEOTIDE SEQUENCE</scope>
    <source>
        <strain evidence="13">CHK189-12415</strain>
    </source>
</reference>
<dbReference type="SFLD" id="SFLDF00299">
    <property type="entry name" value="anaerobic_ribonucleoside-triph"/>
    <property type="match status" value="1"/>
</dbReference>
<evidence type="ECO:0000256" key="5">
    <source>
        <dbReference type="ARBA" id="ARBA00022485"/>
    </source>
</evidence>
<dbReference type="PROSITE" id="PS01087">
    <property type="entry name" value="RADICAL_ACTIVATING"/>
    <property type="match status" value="1"/>
</dbReference>
<keyword evidence="9" id="KW-0408">Iron</keyword>
<evidence type="ECO:0000256" key="4">
    <source>
        <dbReference type="ARBA" id="ARBA00014281"/>
    </source>
</evidence>
<evidence type="ECO:0000256" key="9">
    <source>
        <dbReference type="ARBA" id="ARBA00023004"/>
    </source>
</evidence>
<dbReference type="InterPro" id="IPR012837">
    <property type="entry name" value="NrdG"/>
</dbReference>
<dbReference type="CDD" id="cd01335">
    <property type="entry name" value="Radical_SAM"/>
    <property type="match status" value="1"/>
</dbReference>
<dbReference type="Pfam" id="PF13353">
    <property type="entry name" value="Fer4_12"/>
    <property type="match status" value="1"/>
</dbReference>
<keyword evidence="7" id="KW-0479">Metal-binding</keyword>
<dbReference type="InterPro" id="IPR034457">
    <property type="entry name" value="Organic_radical-activating"/>
</dbReference>
<name>A0A9D1DZ42_9FIRM</name>
<evidence type="ECO:0000313" key="14">
    <source>
        <dbReference type="Proteomes" id="UP000824241"/>
    </source>
</evidence>
<protein>
    <recommendedName>
        <fullName evidence="4 12">Anaerobic ribonucleoside-triphosphate reductase-activating protein</fullName>
        <ecNumber evidence="12">1.97.1.-</ecNumber>
    </recommendedName>
</protein>
<evidence type="ECO:0000256" key="10">
    <source>
        <dbReference type="ARBA" id="ARBA00023014"/>
    </source>
</evidence>
<keyword evidence="10" id="KW-0411">Iron-sulfur</keyword>
<evidence type="ECO:0000256" key="6">
    <source>
        <dbReference type="ARBA" id="ARBA00022691"/>
    </source>
</evidence>
<evidence type="ECO:0000313" key="13">
    <source>
        <dbReference type="EMBL" id="HIR61875.1"/>
    </source>
</evidence>
<comment type="similarity">
    <text evidence="3 12">Belongs to the organic radical-activating enzymes family.</text>
</comment>
<evidence type="ECO:0000256" key="12">
    <source>
        <dbReference type="PIRNR" id="PIRNR000368"/>
    </source>
</evidence>
<evidence type="ECO:0000256" key="3">
    <source>
        <dbReference type="ARBA" id="ARBA00009777"/>
    </source>
</evidence>
<dbReference type="SFLD" id="SFLDS00029">
    <property type="entry name" value="Radical_SAM"/>
    <property type="match status" value="1"/>
</dbReference>
<keyword evidence="6" id="KW-0949">S-adenosyl-L-methionine</keyword>
<sequence>MNYANIKTCDIADGPGVRVSLFVSGCTHHCKNCFNPETWDFAYGDPFTIAVEERLLEECAPSYIAGLTLLGGEPMEPENQRALLPFLRRFKARCPEKTVWCYSGYTYEQLTGEGSRCRCEATDGMLSLIDVLVDGEFVQALYDITLRFRGSSNQRLIDLPKTRAAGEVVLWDDGKVYSSHEM</sequence>
<dbReference type="InterPro" id="IPR013785">
    <property type="entry name" value="Aldolase_TIM"/>
</dbReference>
<dbReference type="InterPro" id="IPR007197">
    <property type="entry name" value="rSAM"/>
</dbReference>
<comment type="function">
    <text evidence="2 12">Activation of anaerobic ribonucleoside-triphosphate reductase under anaerobic conditions by generation of an organic free radical, using S-adenosylmethionine and reduced flavodoxin as cosubstrates to produce 5'-deoxy-adenosine.</text>
</comment>
<dbReference type="GO" id="GO:0004748">
    <property type="term" value="F:ribonucleoside-diphosphate reductase activity, thioredoxin disulfide as acceptor"/>
    <property type="evidence" value="ECO:0007669"/>
    <property type="project" value="TreeGrafter"/>
</dbReference>
<evidence type="ECO:0000256" key="11">
    <source>
        <dbReference type="ARBA" id="ARBA00047365"/>
    </source>
</evidence>
<dbReference type="GO" id="GO:0051539">
    <property type="term" value="F:4 iron, 4 sulfur cluster binding"/>
    <property type="evidence" value="ECO:0007669"/>
    <property type="project" value="UniProtKB-KW"/>
</dbReference>
<dbReference type="EC" id="1.97.1.-" evidence="12"/>
<dbReference type="GO" id="GO:0043365">
    <property type="term" value="F:[formate-C-acetyltransferase]-activating enzyme activity"/>
    <property type="evidence" value="ECO:0007669"/>
    <property type="project" value="InterPro"/>
</dbReference>
<dbReference type="EMBL" id="DVHA01000319">
    <property type="protein sequence ID" value="HIR61875.1"/>
    <property type="molecule type" value="Genomic_DNA"/>
</dbReference>